<protein>
    <submittedName>
        <fullName evidence="2">Uncharacterized protein</fullName>
    </submittedName>
</protein>
<accession>A0A1B6DMM3</accession>
<evidence type="ECO:0000256" key="1">
    <source>
        <dbReference type="SAM" id="MobiDB-lite"/>
    </source>
</evidence>
<feature type="compositionally biased region" description="Polar residues" evidence="1">
    <location>
        <begin position="108"/>
        <end position="122"/>
    </location>
</feature>
<feature type="non-terminal residue" evidence="2">
    <location>
        <position position="1"/>
    </location>
</feature>
<evidence type="ECO:0000313" key="2">
    <source>
        <dbReference type="EMBL" id="JAS26908.1"/>
    </source>
</evidence>
<dbReference type="AlphaFoldDB" id="A0A1B6DMM3"/>
<proteinExistence type="predicted"/>
<feature type="region of interest" description="Disordered" evidence="1">
    <location>
        <begin position="108"/>
        <end position="128"/>
    </location>
</feature>
<gene>
    <name evidence="2" type="ORF">g.29445</name>
</gene>
<organism evidence="2">
    <name type="scientific">Clastoptera arizonana</name>
    <name type="common">Arizona spittle bug</name>
    <dbReference type="NCBI Taxonomy" id="38151"/>
    <lineage>
        <taxon>Eukaryota</taxon>
        <taxon>Metazoa</taxon>
        <taxon>Ecdysozoa</taxon>
        <taxon>Arthropoda</taxon>
        <taxon>Hexapoda</taxon>
        <taxon>Insecta</taxon>
        <taxon>Pterygota</taxon>
        <taxon>Neoptera</taxon>
        <taxon>Paraneoptera</taxon>
        <taxon>Hemiptera</taxon>
        <taxon>Auchenorrhyncha</taxon>
        <taxon>Cercopoidea</taxon>
        <taxon>Clastopteridae</taxon>
        <taxon>Clastoptera</taxon>
    </lineage>
</organism>
<name>A0A1B6DMM3_9HEMI</name>
<reference evidence="2" key="1">
    <citation type="submission" date="2015-12" db="EMBL/GenBank/DDBJ databases">
        <title>De novo transcriptome assembly of four potential Pierce s Disease insect vectors from Arizona vineyards.</title>
        <authorList>
            <person name="Tassone E.E."/>
        </authorList>
    </citation>
    <scope>NUCLEOTIDE SEQUENCE</scope>
</reference>
<sequence length="721" mass="82612">KELLSMPIVEDLNQIRDSCSNENVFTNEESFLYFKENSNVEHITLYKGINEANEPNTIDINSDKNVSCNLINEVIMDVINEDNQNISNNNKKETDEDENRSIIVNESSTKSTLSQEKTGTRFSTEKDSVDDSTFKRNKIFTDLHSNNNEIRDNTGYNFQGEEEYVEKSKTSSEQIVSCNSINKLNLITQGDKNFNVCKTNDSELFGYDKEKSVNKKKLIVEESSEMSISNVETTVKNNCGAVERFCTDKDLQSDSKRKKVSFNDNHDAIDELRKRTNYNSHQKVSLKVNQEAENKFLTNKELYPSEKFKNSSSDNLFTAPKEDGSQGIINCSELIINKPANALENMSNTEVLPTSNQEKTFINSHEGGSKVDNIGKIRIRSINELINPSLNLDRIDLNHFPIQSIPINSITTTNLTTQENVSGITNENICSNKEVNGVMRAIEILQQLNNLGSLLENTSSSINYMTPSNTTLNEMTVNNISNNFSFVATQVQRSNEQGFTNNNNSLSVHRNEEFDIDQRISEIFHLIDHQYYKTLYNTIFDAFLDLKIKQLAYMVNLCFTYFNKRDTLIRSCNKVSENLRRKHLPRKLENWKSGFLSLSNEFSTSFSPIFYKILNSCCHGEILIQMLIILYSKIVNILYVEGGDKNFDYLTESRHAIFMLLNESLQSNLKYDVILDIFLNKLNTMLFKKCYDKVITNLRNINSMQNLSVVPSSNHHPQWSL</sequence>
<dbReference type="EMBL" id="GEDC01010390">
    <property type="protein sequence ID" value="JAS26908.1"/>
    <property type="molecule type" value="Transcribed_RNA"/>
</dbReference>